<feature type="domain" description="Protein kinase" evidence="13">
    <location>
        <begin position="8"/>
        <end position="259"/>
    </location>
</feature>
<evidence type="ECO:0000313" key="14">
    <source>
        <dbReference type="EMBL" id="KAF9517267.1"/>
    </source>
</evidence>
<feature type="compositionally biased region" description="Polar residues" evidence="12">
    <location>
        <begin position="1194"/>
        <end position="1203"/>
    </location>
</feature>
<evidence type="ECO:0000256" key="2">
    <source>
        <dbReference type="ARBA" id="ARBA00022527"/>
    </source>
</evidence>
<dbReference type="InterPro" id="IPR053235">
    <property type="entry name" value="Ser_Thr_kinase"/>
</dbReference>
<keyword evidence="2" id="KW-0723">Serine/threonine-protein kinase</keyword>
<evidence type="ECO:0000256" key="6">
    <source>
        <dbReference type="ARBA" id="ARBA00022777"/>
    </source>
</evidence>
<dbReference type="CDD" id="cd06627">
    <property type="entry name" value="STKc_Cdc7_like"/>
    <property type="match status" value="1"/>
</dbReference>
<dbReference type="InterPro" id="IPR000719">
    <property type="entry name" value="Prot_kinase_dom"/>
</dbReference>
<dbReference type="PANTHER" id="PTHR24361:SF433">
    <property type="entry name" value="PROTEIN KINASE DOMAIN-CONTAINING PROTEIN"/>
    <property type="match status" value="1"/>
</dbReference>
<dbReference type="InterPro" id="IPR011989">
    <property type="entry name" value="ARM-like"/>
</dbReference>
<evidence type="ECO:0000256" key="10">
    <source>
        <dbReference type="ARBA" id="ARBA00048679"/>
    </source>
</evidence>
<keyword evidence="5 11" id="KW-0547">Nucleotide-binding</keyword>
<proteinExistence type="inferred from homology"/>
<keyword evidence="6" id="KW-0418">Kinase</keyword>
<dbReference type="PROSITE" id="PS50011">
    <property type="entry name" value="PROTEIN_KINASE_DOM"/>
    <property type="match status" value="1"/>
</dbReference>
<dbReference type="PROSITE" id="PS00108">
    <property type="entry name" value="PROTEIN_KINASE_ST"/>
    <property type="match status" value="1"/>
</dbReference>
<evidence type="ECO:0000259" key="13">
    <source>
        <dbReference type="PROSITE" id="PS50011"/>
    </source>
</evidence>
<sequence>MASTVANYQLGDLLGKGAFGQVYRALNWTTGETVAVKQIQLANIPKAELGDIMSEIDLLKNLNHVNIVKYKGFVKTREYLYIILEYCENGSLHNICKRFGKFPENLVAVYISQVLEGLVYLHDQGVIHRDIKGANILTNKDGGVKLADFGVATTPTGAINDATVVGSPYWMAPEVIEQSGATTASDIWSVGCVVIELLEGKPPYHFLDPMPALFRIVQDDCPPIPEGASPIVKDFLYHCFQKDCNLRISAKKLLKHPWMASARKQLGNEKASGERTLSNFDEAVQRVQEWNEALKSPSRASKQSVRDARLDHRDRRIVSPTMALSHSLTPSNSHGNGLLKFGISSAVIPAAAPLTLVDKLSHIQPVALQQPEEVTDNWDDDFEGGIPITKLQSLDKSSIEEERPDADDNARTIRPSRSPSAHGSLSRQSTSMAPIVEDYSDLAGEDEDFHLQAKVADFKMKNSVRKSLYHPDDIKTVGLAQPTPRSRSGPSPSTSTSFTISPTVTPSGSLASRSHSARPTIPPITPPTGAHSRSLSLGSGSLGRSEAQRLHAQSELGRYIEDEDEDYEDVFAQPSDPGECLCFAIVDIHLKVHGHPVVTSSAGQTLQLNTRLSSKSWLGDEDSDEDDPFAEASLLSFSIDFIYLSIPQIDEGFVENDLEANLIRDKYARLCTLVNQLVDQLLPTAPDYTLRDVCNQLLVIMTDTPEMQFQLVSSHGLLAILEVLESKPSRDVVMNLLKLTNLLVTADLGVLESFCLIGGIPVVMTFTSKKYSSECRFEASNFVRLLCHSSILTLQMFISCRGLKVLVELLDEDYSEQADLVAHALNGVGSVFELQSPTPKNDFCRMFIREGLLDPLTSALLSVMNGKADASAEMKFKILQILLVFCQVSQSDNHVRLALGTRKIVRRLLRACEVLEPEHLVIMLKAVKHLSMNPPLLDVLQNANAIEILIRILEAQGSGPHSAESSNHIFQTCFNLCRLNKSRQEEAAQAGIIPCLKRVIDTNSPLKQFALPILCDLASAGKSCRTLLWQHDGLHLYLELLADPYFQVSALEAILFWLQDETARVEDVVAQKHALEKLISCFVNAKANSFENLLDPFLKICRMSSSVVMAIAKSSPFFRKLVDRLSHSKAVVRLNLLRILRAVCDVTPDRAALVERYGFYDIVTRLSQKDGAVLVRELARDIIPVLLAGSPNNANKESTSLVPSGNGGIAPRKRTSRRTASETSAHMISPPLDKSVPTQTGRRLKPVVRNKLSEIPWKTDGHEG</sequence>
<dbReference type="PROSITE" id="PS00107">
    <property type="entry name" value="PROTEIN_KINASE_ATP"/>
    <property type="match status" value="1"/>
</dbReference>
<reference evidence="14" key="1">
    <citation type="journal article" date="2020" name="Nat. Commun.">
        <title>Large-scale genome sequencing of mycorrhizal fungi provides insights into the early evolution of symbiotic traits.</title>
        <authorList>
            <person name="Miyauchi S."/>
            <person name="Kiss E."/>
            <person name="Kuo A."/>
            <person name="Drula E."/>
            <person name="Kohler A."/>
            <person name="Sanchez-Garcia M."/>
            <person name="Morin E."/>
            <person name="Andreopoulos B."/>
            <person name="Barry K.W."/>
            <person name="Bonito G."/>
            <person name="Buee M."/>
            <person name="Carver A."/>
            <person name="Chen C."/>
            <person name="Cichocki N."/>
            <person name="Clum A."/>
            <person name="Culley D."/>
            <person name="Crous P.W."/>
            <person name="Fauchery L."/>
            <person name="Girlanda M."/>
            <person name="Hayes R.D."/>
            <person name="Keri Z."/>
            <person name="LaButti K."/>
            <person name="Lipzen A."/>
            <person name="Lombard V."/>
            <person name="Magnuson J."/>
            <person name="Maillard F."/>
            <person name="Murat C."/>
            <person name="Nolan M."/>
            <person name="Ohm R.A."/>
            <person name="Pangilinan J."/>
            <person name="Pereira M.F."/>
            <person name="Perotto S."/>
            <person name="Peter M."/>
            <person name="Pfister S."/>
            <person name="Riley R."/>
            <person name="Sitrit Y."/>
            <person name="Stielow J.B."/>
            <person name="Szollosi G."/>
            <person name="Zifcakova L."/>
            <person name="Stursova M."/>
            <person name="Spatafora J.W."/>
            <person name="Tedersoo L."/>
            <person name="Vaario L.M."/>
            <person name="Yamada A."/>
            <person name="Yan M."/>
            <person name="Wang P."/>
            <person name="Xu J."/>
            <person name="Bruns T."/>
            <person name="Baldrian P."/>
            <person name="Vilgalys R."/>
            <person name="Dunand C."/>
            <person name="Henrissat B."/>
            <person name="Grigoriev I.V."/>
            <person name="Hibbett D."/>
            <person name="Nagy L.G."/>
            <person name="Martin F.M."/>
        </authorList>
    </citation>
    <scope>NUCLEOTIDE SEQUENCE</scope>
    <source>
        <strain evidence="14">UP504</strain>
    </source>
</reference>
<protein>
    <recommendedName>
        <fullName evidence="1">non-specific serine/threonine protein kinase</fullName>
        <ecNumber evidence="1">2.7.11.1</ecNumber>
    </recommendedName>
</protein>
<dbReference type="InterPro" id="IPR011009">
    <property type="entry name" value="Kinase-like_dom_sf"/>
</dbReference>
<organism evidence="14 15">
    <name type="scientific">Hydnum rufescens UP504</name>
    <dbReference type="NCBI Taxonomy" id="1448309"/>
    <lineage>
        <taxon>Eukaryota</taxon>
        <taxon>Fungi</taxon>
        <taxon>Dikarya</taxon>
        <taxon>Basidiomycota</taxon>
        <taxon>Agaricomycotina</taxon>
        <taxon>Agaricomycetes</taxon>
        <taxon>Cantharellales</taxon>
        <taxon>Hydnaceae</taxon>
        <taxon>Hydnum</taxon>
    </lineage>
</organism>
<dbReference type="AlphaFoldDB" id="A0A9P6DXB6"/>
<dbReference type="InterPro" id="IPR016024">
    <property type="entry name" value="ARM-type_fold"/>
</dbReference>
<dbReference type="FunFam" id="1.25.10.10:FF:000583">
    <property type="entry name" value="MAP3K epsilon protein kinase 1"/>
    <property type="match status" value="1"/>
</dbReference>
<accession>A0A9P6DXB6</accession>
<comment type="catalytic activity">
    <reaction evidence="10">
        <text>L-seryl-[protein] + ATP = O-phospho-L-seryl-[protein] + ADP + H(+)</text>
        <dbReference type="Rhea" id="RHEA:17989"/>
        <dbReference type="Rhea" id="RHEA-COMP:9863"/>
        <dbReference type="Rhea" id="RHEA-COMP:11604"/>
        <dbReference type="ChEBI" id="CHEBI:15378"/>
        <dbReference type="ChEBI" id="CHEBI:29999"/>
        <dbReference type="ChEBI" id="CHEBI:30616"/>
        <dbReference type="ChEBI" id="CHEBI:83421"/>
        <dbReference type="ChEBI" id="CHEBI:456216"/>
        <dbReference type="EC" id="2.7.11.1"/>
    </reaction>
</comment>
<evidence type="ECO:0000256" key="9">
    <source>
        <dbReference type="ARBA" id="ARBA00047899"/>
    </source>
</evidence>
<dbReference type="GO" id="GO:0046872">
    <property type="term" value="F:metal ion binding"/>
    <property type="evidence" value="ECO:0007669"/>
    <property type="project" value="UniProtKB-KW"/>
</dbReference>
<comment type="similarity">
    <text evidence="8">Belongs to the protein kinase superfamily. STE Ser/Thr protein kinase family.</text>
</comment>
<feature type="region of interest" description="Disordered" evidence="12">
    <location>
        <begin position="1194"/>
        <end position="1264"/>
    </location>
</feature>
<dbReference type="FunFam" id="3.30.200.20:FF:000042">
    <property type="entry name" value="Aurora kinase A"/>
    <property type="match status" value="1"/>
</dbReference>
<evidence type="ECO:0000313" key="15">
    <source>
        <dbReference type="Proteomes" id="UP000886523"/>
    </source>
</evidence>
<evidence type="ECO:0000256" key="3">
    <source>
        <dbReference type="ARBA" id="ARBA00022679"/>
    </source>
</evidence>
<feature type="compositionally biased region" description="Low complexity" evidence="12">
    <location>
        <begin position="532"/>
        <end position="545"/>
    </location>
</feature>
<dbReference type="InterPro" id="IPR017441">
    <property type="entry name" value="Protein_kinase_ATP_BS"/>
</dbReference>
<dbReference type="InterPro" id="IPR008271">
    <property type="entry name" value="Ser/Thr_kinase_AS"/>
</dbReference>
<comment type="caution">
    <text evidence="14">The sequence shown here is derived from an EMBL/GenBank/DDBJ whole genome shotgun (WGS) entry which is preliminary data.</text>
</comment>
<dbReference type="EMBL" id="MU128933">
    <property type="protein sequence ID" value="KAF9517267.1"/>
    <property type="molecule type" value="Genomic_DNA"/>
</dbReference>
<dbReference type="GO" id="GO:0004674">
    <property type="term" value="F:protein serine/threonine kinase activity"/>
    <property type="evidence" value="ECO:0007669"/>
    <property type="project" value="UniProtKB-KW"/>
</dbReference>
<dbReference type="GO" id="GO:0005524">
    <property type="term" value="F:ATP binding"/>
    <property type="evidence" value="ECO:0007669"/>
    <property type="project" value="UniProtKB-UniRule"/>
</dbReference>
<keyword evidence="15" id="KW-1185">Reference proteome</keyword>
<name>A0A9P6DXB6_9AGAM</name>
<dbReference type="Gene3D" id="1.10.510.10">
    <property type="entry name" value="Transferase(Phosphotransferase) domain 1"/>
    <property type="match status" value="1"/>
</dbReference>
<feature type="region of interest" description="Disordered" evidence="12">
    <location>
        <begin position="475"/>
        <end position="550"/>
    </location>
</feature>
<dbReference type="EC" id="2.7.11.1" evidence="1"/>
<feature type="compositionally biased region" description="Low complexity" evidence="12">
    <location>
        <begin position="482"/>
        <end position="507"/>
    </location>
</feature>
<dbReference type="OrthoDB" id="8693905at2759"/>
<comment type="catalytic activity">
    <reaction evidence="9">
        <text>L-threonyl-[protein] + ATP = O-phospho-L-threonyl-[protein] + ADP + H(+)</text>
        <dbReference type="Rhea" id="RHEA:46608"/>
        <dbReference type="Rhea" id="RHEA-COMP:11060"/>
        <dbReference type="Rhea" id="RHEA-COMP:11605"/>
        <dbReference type="ChEBI" id="CHEBI:15378"/>
        <dbReference type="ChEBI" id="CHEBI:30013"/>
        <dbReference type="ChEBI" id="CHEBI:30616"/>
        <dbReference type="ChEBI" id="CHEBI:61977"/>
        <dbReference type="ChEBI" id="CHEBI:456216"/>
        <dbReference type="EC" id="2.7.11.1"/>
    </reaction>
</comment>
<keyword evidence="3" id="KW-0808">Transferase</keyword>
<evidence type="ECO:0000256" key="7">
    <source>
        <dbReference type="ARBA" id="ARBA00022840"/>
    </source>
</evidence>
<dbReference type="Gene3D" id="1.25.10.10">
    <property type="entry name" value="Leucine-rich Repeat Variant"/>
    <property type="match status" value="2"/>
</dbReference>
<dbReference type="SUPFAM" id="SSF56112">
    <property type="entry name" value="Protein kinase-like (PK-like)"/>
    <property type="match status" value="1"/>
</dbReference>
<feature type="compositionally biased region" description="Polar residues" evidence="12">
    <location>
        <begin position="415"/>
        <end position="432"/>
    </location>
</feature>
<feature type="region of interest" description="Disordered" evidence="12">
    <location>
        <begin position="394"/>
        <end position="433"/>
    </location>
</feature>
<dbReference type="SUPFAM" id="SSF48371">
    <property type="entry name" value="ARM repeat"/>
    <property type="match status" value="2"/>
</dbReference>
<evidence type="ECO:0000256" key="4">
    <source>
        <dbReference type="ARBA" id="ARBA00022723"/>
    </source>
</evidence>
<evidence type="ECO:0000256" key="8">
    <source>
        <dbReference type="ARBA" id="ARBA00025754"/>
    </source>
</evidence>
<dbReference type="PANTHER" id="PTHR24361">
    <property type="entry name" value="MITOGEN-ACTIVATED KINASE KINASE KINASE"/>
    <property type="match status" value="1"/>
</dbReference>
<dbReference type="Pfam" id="PF00069">
    <property type="entry name" value="Pkinase"/>
    <property type="match status" value="1"/>
</dbReference>
<evidence type="ECO:0000256" key="11">
    <source>
        <dbReference type="PROSITE-ProRule" id="PRU10141"/>
    </source>
</evidence>
<evidence type="ECO:0000256" key="5">
    <source>
        <dbReference type="ARBA" id="ARBA00022741"/>
    </source>
</evidence>
<feature type="compositionally biased region" description="Basic and acidic residues" evidence="12">
    <location>
        <begin position="397"/>
        <end position="411"/>
    </location>
</feature>
<feature type="binding site" evidence="11">
    <location>
        <position position="37"/>
    </location>
    <ligand>
        <name>ATP</name>
        <dbReference type="ChEBI" id="CHEBI:30616"/>
    </ligand>
</feature>
<dbReference type="Proteomes" id="UP000886523">
    <property type="component" value="Unassembled WGS sequence"/>
</dbReference>
<keyword evidence="4" id="KW-0479">Metal-binding</keyword>
<dbReference type="SMART" id="SM00220">
    <property type="entry name" value="S_TKc"/>
    <property type="match status" value="1"/>
</dbReference>
<dbReference type="FunFam" id="1.10.510.10:FF:000946">
    <property type="entry name" value="Probable serine/threonine-protein kinase DDB_G0284251"/>
    <property type="match status" value="1"/>
</dbReference>
<gene>
    <name evidence="14" type="ORF">BS47DRAFT_1483463</name>
</gene>
<evidence type="ECO:0000256" key="12">
    <source>
        <dbReference type="SAM" id="MobiDB-lite"/>
    </source>
</evidence>
<keyword evidence="7 11" id="KW-0067">ATP-binding</keyword>
<evidence type="ECO:0000256" key="1">
    <source>
        <dbReference type="ARBA" id="ARBA00012513"/>
    </source>
</evidence>
<dbReference type="GO" id="GO:0005737">
    <property type="term" value="C:cytoplasm"/>
    <property type="evidence" value="ECO:0007669"/>
    <property type="project" value="TreeGrafter"/>
</dbReference>